<evidence type="ECO:0000313" key="1">
    <source>
        <dbReference type="EMBL" id="MEF3835104.1"/>
    </source>
</evidence>
<organism evidence="1 2">
    <name type="scientific">Flavivirga spongiicola</name>
    <dbReference type="NCBI Taxonomy" id="421621"/>
    <lineage>
        <taxon>Bacteria</taxon>
        <taxon>Pseudomonadati</taxon>
        <taxon>Bacteroidota</taxon>
        <taxon>Flavobacteriia</taxon>
        <taxon>Flavobacteriales</taxon>
        <taxon>Flavobacteriaceae</taxon>
        <taxon>Flavivirga</taxon>
    </lineage>
</organism>
<reference evidence="1 2" key="1">
    <citation type="submission" date="2022-09" db="EMBL/GenBank/DDBJ databases">
        <title>Genome sequencing of Flavivirga sp. MEBiC05379.</title>
        <authorList>
            <person name="Oh H.-M."/>
            <person name="Kwon K.K."/>
            <person name="Park M.J."/>
            <person name="Yang S.-H."/>
        </authorList>
    </citation>
    <scope>NUCLEOTIDE SEQUENCE [LARGE SCALE GENOMIC DNA]</scope>
    <source>
        <strain evidence="1 2">MEBiC05379</strain>
    </source>
</reference>
<comment type="caution">
    <text evidence="1">The sequence shown here is derived from an EMBL/GenBank/DDBJ whole genome shotgun (WGS) entry which is preliminary data.</text>
</comment>
<sequence>MNLKLTFLKLFVTNFFFKPIMLYGSKSDSFIRDIMYYESIDYIT</sequence>
<keyword evidence="2" id="KW-1185">Reference proteome</keyword>
<accession>A0ABU7XX89</accession>
<proteinExistence type="predicted"/>
<name>A0ABU7XX89_9FLAO</name>
<protein>
    <submittedName>
        <fullName evidence="1">Uncharacterized protein</fullName>
    </submittedName>
</protein>
<dbReference type="EMBL" id="JAODOP010000004">
    <property type="protein sequence ID" value="MEF3835104.1"/>
    <property type="molecule type" value="Genomic_DNA"/>
</dbReference>
<dbReference type="RefSeq" id="WP_303307398.1">
    <property type="nucleotide sequence ID" value="NZ_JAODOP010000004.1"/>
</dbReference>
<evidence type="ECO:0000313" key="2">
    <source>
        <dbReference type="Proteomes" id="UP001337305"/>
    </source>
</evidence>
<dbReference type="Proteomes" id="UP001337305">
    <property type="component" value="Unassembled WGS sequence"/>
</dbReference>
<gene>
    <name evidence="1" type="ORF">N1F79_18420</name>
</gene>